<evidence type="ECO:0000256" key="4">
    <source>
        <dbReference type="ARBA" id="ARBA00022725"/>
    </source>
</evidence>
<evidence type="ECO:0000256" key="5">
    <source>
        <dbReference type="ARBA" id="ARBA00022989"/>
    </source>
</evidence>
<keyword evidence="9 10" id="KW-0807">Transducer</keyword>
<proteinExistence type="inferred from homology"/>
<dbReference type="PANTHER" id="PTHR26452">
    <property type="entry name" value="OLFACTORY RECEPTOR"/>
    <property type="match status" value="1"/>
</dbReference>
<feature type="transmembrane region" description="Helical" evidence="11">
    <location>
        <begin position="171"/>
        <end position="193"/>
    </location>
</feature>
<evidence type="ECO:0000256" key="1">
    <source>
        <dbReference type="ARBA" id="ARBA00004651"/>
    </source>
</evidence>
<feature type="transmembrane region" description="Helical" evidence="11">
    <location>
        <begin position="267"/>
        <end position="290"/>
    </location>
</feature>
<comment type="subcellular location">
    <subcellularLocation>
        <location evidence="1 11">Cell membrane</location>
        <topology evidence="1 11">Multi-pass membrane protein</topology>
    </subcellularLocation>
</comment>
<evidence type="ECO:0000256" key="3">
    <source>
        <dbReference type="ARBA" id="ARBA00022692"/>
    </source>
</evidence>
<keyword evidence="4 11" id="KW-0552">Olfaction</keyword>
<dbReference type="GO" id="GO:0005886">
    <property type="term" value="C:plasma membrane"/>
    <property type="evidence" value="ECO:0007669"/>
    <property type="project" value="UniProtKB-SubCell"/>
</dbReference>
<sequence length="341" mass="39215">MDFAKFLARRKLVTKGLVKFNDRPEGFGAWRSSFQNTVRDLNLSHTFSNNSEKHPFLFLIFCLLYLTGVLWNLLMIIVISRNHNLHTPMYVFLAHLSFVDICYPSVTLPKLMDILLSGDNSISFVQCFTQMFFFIFMGCTEIALLSSMAYDRYVAICQPLHYHFIMNRKRCLLLLGITWISGCGNALFLLTLASKLLFCRSNKIYQLFCDVKAFLSISCSNNSFQVMILIETLLYALCPFLLSLSSYVQIINIILHIKSTNGRKKAFSTCTSHLMVLILYYATILCMYMRPPAEQSALLDHVSSVLFSTVTPMLNPLIYSLRNKDVKIALVRLLRIKNKKY</sequence>
<dbReference type="InterPro" id="IPR000725">
    <property type="entry name" value="Olfact_rcpt"/>
</dbReference>
<evidence type="ECO:0000259" key="12">
    <source>
        <dbReference type="PROSITE" id="PS50262"/>
    </source>
</evidence>
<keyword evidence="11" id="KW-0716">Sensory transduction</keyword>
<evidence type="ECO:0000313" key="14">
    <source>
        <dbReference type="RefSeq" id="XP_041443680.1"/>
    </source>
</evidence>
<dbReference type="InterPro" id="IPR017452">
    <property type="entry name" value="GPCR_Rhodpsn_7TM"/>
</dbReference>
<comment type="similarity">
    <text evidence="10">Belongs to the G-protein coupled receptor 1 family.</text>
</comment>
<keyword evidence="5 11" id="KW-1133">Transmembrane helix</keyword>
<keyword evidence="6 10" id="KW-0297">G-protein coupled receptor</keyword>
<dbReference type="PROSITE" id="PS00237">
    <property type="entry name" value="G_PROTEIN_RECEP_F1_1"/>
    <property type="match status" value="1"/>
</dbReference>
<name>A0A8J1MRM5_XENLA</name>
<dbReference type="PRINTS" id="PR00237">
    <property type="entry name" value="GPCRRHODOPSN"/>
</dbReference>
<gene>
    <name evidence="14" type="primary">LOC121402022</name>
</gene>
<keyword evidence="3 10" id="KW-0812">Transmembrane</keyword>
<evidence type="ECO:0000256" key="9">
    <source>
        <dbReference type="ARBA" id="ARBA00023224"/>
    </source>
</evidence>
<keyword evidence="8 10" id="KW-0675">Receptor</keyword>
<dbReference type="InterPro" id="IPR050516">
    <property type="entry name" value="Olfactory_GPCR"/>
</dbReference>
<dbReference type="Gene3D" id="1.20.1070.10">
    <property type="entry name" value="Rhodopsin 7-helix transmembrane proteins"/>
    <property type="match status" value="1"/>
</dbReference>
<dbReference type="CDD" id="cd13954">
    <property type="entry name" value="7tmA_OR"/>
    <property type="match status" value="1"/>
</dbReference>
<reference evidence="13" key="1">
    <citation type="submission" date="2024-06" db="UniProtKB">
        <authorList>
            <consortium name="RefSeq"/>
        </authorList>
    </citation>
    <scope>NUCLEOTIDE SEQUENCE [LARGE SCALE GENOMIC DNA]</scope>
    <source>
        <strain evidence="13">J_2021</strain>
    </source>
</reference>
<feature type="domain" description="G-protein coupled receptors family 1 profile" evidence="12">
    <location>
        <begin position="71"/>
        <end position="319"/>
    </location>
</feature>
<dbReference type="Pfam" id="PF13853">
    <property type="entry name" value="7tm_4"/>
    <property type="match status" value="1"/>
</dbReference>
<reference evidence="14" key="2">
    <citation type="submission" date="2025-08" db="UniProtKB">
        <authorList>
            <consortium name="RefSeq"/>
        </authorList>
    </citation>
    <scope>IDENTIFICATION</scope>
    <source>
        <strain evidence="14">J_2021</strain>
        <tissue evidence="14">Erythrocytes</tissue>
    </source>
</reference>
<dbReference type="RefSeq" id="XP_041443680.1">
    <property type="nucleotide sequence ID" value="XM_041587746.1"/>
</dbReference>
<feature type="transmembrane region" description="Helical" evidence="11">
    <location>
        <begin position="302"/>
        <end position="321"/>
    </location>
</feature>
<dbReference type="KEGG" id="xla:121402022"/>
<evidence type="ECO:0000256" key="6">
    <source>
        <dbReference type="ARBA" id="ARBA00023040"/>
    </source>
</evidence>
<evidence type="ECO:0000256" key="10">
    <source>
        <dbReference type="RuleBase" id="RU000688"/>
    </source>
</evidence>
<feature type="transmembrane region" description="Helical" evidence="11">
    <location>
        <begin position="128"/>
        <end position="150"/>
    </location>
</feature>
<keyword evidence="7 11" id="KW-0472">Membrane</keyword>
<organism evidence="13 14">
    <name type="scientific">Xenopus laevis</name>
    <name type="common">African clawed frog</name>
    <dbReference type="NCBI Taxonomy" id="8355"/>
    <lineage>
        <taxon>Eukaryota</taxon>
        <taxon>Metazoa</taxon>
        <taxon>Chordata</taxon>
        <taxon>Craniata</taxon>
        <taxon>Vertebrata</taxon>
        <taxon>Euteleostomi</taxon>
        <taxon>Amphibia</taxon>
        <taxon>Batrachia</taxon>
        <taxon>Anura</taxon>
        <taxon>Pipoidea</taxon>
        <taxon>Pipidae</taxon>
        <taxon>Xenopodinae</taxon>
        <taxon>Xenopus</taxon>
        <taxon>Xenopus</taxon>
    </lineage>
</organism>
<keyword evidence="2 11" id="KW-1003">Cell membrane</keyword>
<dbReference type="InterPro" id="IPR000276">
    <property type="entry name" value="GPCR_Rhodpsn"/>
</dbReference>
<protein>
    <recommendedName>
        <fullName evidence="11">Olfactory receptor</fullName>
    </recommendedName>
</protein>
<feature type="transmembrane region" description="Helical" evidence="11">
    <location>
        <begin position="233"/>
        <end position="255"/>
    </location>
</feature>
<dbReference type="PROSITE" id="PS50262">
    <property type="entry name" value="G_PROTEIN_RECEP_F1_2"/>
    <property type="match status" value="1"/>
</dbReference>
<evidence type="ECO:0000256" key="2">
    <source>
        <dbReference type="ARBA" id="ARBA00022475"/>
    </source>
</evidence>
<feature type="transmembrane region" description="Helical" evidence="11">
    <location>
        <begin position="56"/>
        <end position="78"/>
    </location>
</feature>
<dbReference type="PRINTS" id="PR00245">
    <property type="entry name" value="OLFACTORYR"/>
</dbReference>
<dbReference type="GO" id="GO:0004984">
    <property type="term" value="F:olfactory receptor activity"/>
    <property type="evidence" value="ECO:0000318"/>
    <property type="project" value="GO_Central"/>
</dbReference>
<evidence type="ECO:0000256" key="8">
    <source>
        <dbReference type="ARBA" id="ARBA00023170"/>
    </source>
</evidence>
<dbReference type="OrthoDB" id="9444602at2759"/>
<dbReference type="GeneID" id="121402022"/>
<dbReference type="SUPFAM" id="SSF81321">
    <property type="entry name" value="Family A G protein-coupled receptor-like"/>
    <property type="match status" value="1"/>
</dbReference>
<accession>A0A8J1MRM5</accession>
<dbReference type="GO" id="GO:0005549">
    <property type="term" value="F:odorant binding"/>
    <property type="evidence" value="ECO:0000318"/>
    <property type="project" value="GO_Central"/>
</dbReference>
<keyword evidence="13" id="KW-1185">Reference proteome</keyword>
<evidence type="ECO:0000313" key="13">
    <source>
        <dbReference type="Proteomes" id="UP000186698"/>
    </source>
</evidence>
<dbReference type="AlphaFoldDB" id="A0A8J1MRM5"/>
<dbReference type="Proteomes" id="UP000186698">
    <property type="component" value="Chromosome 3S"/>
</dbReference>
<evidence type="ECO:0000256" key="7">
    <source>
        <dbReference type="ARBA" id="ARBA00023136"/>
    </source>
</evidence>
<dbReference type="GO" id="GO:0004930">
    <property type="term" value="F:G protein-coupled receptor activity"/>
    <property type="evidence" value="ECO:0007669"/>
    <property type="project" value="UniProtKB-KW"/>
</dbReference>
<dbReference type="FunFam" id="1.20.1070.10:FF:000015">
    <property type="entry name" value="Olfactory receptor"/>
    <property type="match status" value="1"/>
</dbReference>
<evidence type="ECO:0000256" key="11">
    <source>
        <dbReference type="RuleBase" id="RU363047"/>
    </source>
</evidence>